<dbReference type="InterPro" id="IPR037193">
    <property type="entry name" value="GDNF_alpha"/>
</dbReference>
<dbReference type="Proteomes" id="UP000092445">
    <property type="component" value="Unassembled WGS sequence"/>
</dbReference>
<name>A0A1B0A242_GLOPL</name>
<dbReference type="EnsemblMetazoa" id="GPAI032137-RA">
    <property type="protein sequence ID" value="GPAI032137-PA"/>
    <property type="gene ID" value="GPAI032137"/>
</dbReference>
<protein>
    <submittedName>
        <fullName evidence="1">Uncharacterized protein</fullName>
    </submittedName>
</protein>
<accession>A0A1B0A242</accession>
<dbReference type="VEuPathDB" id="VectorBase:GPAI032137"/>
<keyword evidence="2" id="KW-1185">Reference proteome</keyword>
<dbReference type="SUPFAM" id="SSF110035">
    <property type="entry name" value="GDNF receptor-like"/>
    <property type="match status" value="1"/>
</dbReference>
<proteinExistence type="predicted"/>
<organism evidence="1 2">
    <name type="scientific">Glossina pallidipes</name>
    <name type="common">Tsetse fly</name>
    <dbReference type="NCBI Taxonomy" id="7398"/>
    <lineage>
        <taxon>Eukaryota</taxon>
        <taxon>Metazoa</taxon>
        <taxon>Ecdysozoa</taxon>
        <taxon>Arthropoda</taxon>
        <taxon>Hexapoda</taxon>
        <taxon>Insecta</taxon>
        <taxon>Pterygota</taxon>
        <taxon>Neoptera</taxon>
        <taxon>Endopterygota</taxon>
        <taxon>Diptera</taxon>
        <taxon>Brachycera</taxon>
        <taxon>Muscomorpha</taxon>
        <taxon>Hippoboscoidea</taxon>
        <taxon>Glossinidae</taxon>
        <taxon>Glossina</taxon>
    </lineage>
</organism>
<dbReference type="AlphaFoldDB" id="A0A1B0A242"/>
<evidence type="ECO:0000313" key="1">
    <source>
        <dbReference type="EnsemblMetazoa" id="GPAI032137-PA"/>
    </source>
</evidence>
<reference evidence="1" key="2">
    <citation type="submission" date="2020-05" db="UniProtKB">
        <authorList>
            <consortium name="EnsemblMetazoa"/>
        </authorList>
    </citation>
    <scope>IDENTIFICATION</scope>
    <source>
        <strain evidence="1">IAEA</strain>
    </source>
</reference>
<sequence length="208" mass="23450">MTYQLIKSCRVILQGSFDFTISKISSFKSSKLTASAFTARSNIKVASAILNCILARQLCFEDPSCSAILEIIPRVCGPIPDLWLITYEIALGYFGQYDEEGPSTASISDRKLASLELSNKYQDSSFLLQFKNLLGYFLKVSFHLYRWHTCLKTFDDNSPNTFYILKSDVVTLAQHVAHKSLHWSSNATVPYDDDMISLLVLAQRPVLI</sequence>
<evidence type="ECO:0000313" key="2">
    <source>
        <dbReference type="Proteomes" id="UP000092445"/>
    </source>
</evidence>
<reference evidence="2" key="1">
    <citation type="submission" date="2014-03" db="EMBL/GenBank/DDBJ databases">
        <authorList>
            <person name="Aksoy S."/>
            <person name="Warren W."/>
            <person name="Wilson R.K."/>
        </authorList>
    </citation>
    <scope>NUCLEOTIDE SEQUENCE [LARGE SCALE GENOMIC DNA]</scope>
    <source>
        <strain evidence="2">IAEA</strain>
    </source>
</reference>
<dbReference type="STRING" id="7398.A0A1B0A242"/>